<dbReference type="EMBL" id="BAAAPE010000009">
    <property type="protein sequence ID" value="GAA2080930.1"/>
    <property type="molecule type" value="Genomic_DNA"/>
</dbReference>
<evidence type="ECO:0000313" key="3">
    <source>
        <dbReference type="Proteomes" id="UP001500016"/>
    </source>
</evidence>
<evidence type="ECO:0000313" key="2">
    <source>
        <dbReference type="EMBL" id="GAA2080930.1"/>
    </source>
</evidence>
<proteinExistence type="predicted"/>
<reference evidence="2 3" key="1">
    <citation type="journal article" date="2019" name="Int. J. Syst. Evol. Microbiol.">
        <title>The Global Catalogue of Microorganisms (GCM) 10K type strain sequencing project: providing services to taxonomists for standard genome sequencing and annotation.</title>
        <authorList>
            <consortium name="The Broad Institute Genomics Platform"/>
            <consortium name="The Broad Institute Genome Sequencing Center for Infectious Disease"/>
            <person name="Wu L."/>
            <person name="Ma J."/>
        </authorList>
    </citation>
    <scope>NUCLEOTIDE SEQUENCE [LARGE SCALE GENOMIC DNA]</scope>
    <source>
        <strain evidence="2 3">JCM 15478</strain>
    </source>
</reference>
<keyword evidence="3" id="KW-1185">Reference proteome</keyword>
<comment type="caution">
    <text evidence="2">The sequence shown here is derived from an EMBL/GenBank/DDBJ whole genome shotgun (WGS) entry which is preliminary data.</text>
</comment>
<sequence length="101" mass="10389">MATITEDARVADTVSDTFRDAHGPEGWAVMAPPKATGYRAGARPALCHAGCGFDPKRAPQGRFRGAGNCASDHGEARGPRITDRGSPCPAAPGPGYGYGYG</sequence>
<accession>A0ABN2W3S0</accession>
<organism evidence="2 3">
    <name type="scientific">Streptomyces albiaxialis</name>
    <dbReference type="NCBI Taxonomy" id="329523"/>
    <lineage>
        <taxon>Bacteria</taxon>
        <taxon>Bacillati</taxon>
        <taxon>Actinomycetota</taxon>
        <taxon>Actinomycetes</taxon>
        <taxon>Kitasatosporales</taxon>
        <taxon>Streptomycetaceae</taxon>
        <taxon>Streptomyces</taxon>
    </lineage>
</organism>
<name>A0ABN2W3S0_9ACTN</name>
<feature type="compositionally biased region" description="Basic and acidic residues" evidence="1">
    <location>
        <begin position="72"/>
        <end position="83"/>
    </location>
</feature>
<dbReference type="Proteomes" id="UP001500016">
    <property type="component" value="Unassembled WGS sequence"/>
</dbReference>
<gene>
    <name evidence="2" type="ORF">GCM10009801_39520</name>
</gene>
<feature type="region of interest" description="Disordered" evidence="1">
    <location>
        <begin position="64"/>
        <end position="101"/>
    </location>
</feature>
<protein>
    <submittedName>
        <fullName evidence="2">Uncharacterized protein</fullName>
    </submittedName>
</protein>
<evidence type="ECO:0000256" key="1">
    <source>
        <dbReference type="SAM" id="MobiDB-lite"/>
    </source>
</evidence>